<feature type="region of interest" description="Disordered" evidence="1">
    <location>
        <begin position="1"/>
        <end position="39"/>
    </location>
</feature>
<proteinExistence type="predicted"/>
<dbReference type="Proteomes" id="UP001186944">
    <property type="component" value="Unassembled WGS sequence"/>
</dbReference>
<gene>
    <name evidence="2" type="ORF">FSP39_009276</name>
    <name evidence="3" type="ORF">FSP39_019154</name>
</gene>
<evidence type="ECO:0000313" key="3">
    <source>
        <dbReference type="EMBL" id="KAK3107648.1"/>
    </source>
</evidence>
<feature type="non-terminal residue" evidence="2">
    <location>
        <position position="1"/>
    </location>
</feature>
<reference evidence="2" key="1">
    <citation type="submission" date="2019-08" db="EMBL/GenBank/DDBJ databases">
        <title>The improved chromosome-level genome for the pearl oyster Pinctada fucata martensii using PacBio sequencing and Hi-C.</title>
        <authorList>
            <person name="Zheng Z."/>
        </authorList>
    </citation>
    <scope>NUCLEOTIDE SEQUENCE</scope>
    <source>
        <strain evidence="2">ZZ-2019</strain>
        <tissue evidence="2">Adductor muscle</tissue>
    </source>
</reference>
<dbReference type="EMBL" id="VSWD01000003">
    <property type="protein sequence ID" value="KAK3105947.1"/>
    <property type="molecule type" value="Genomic_DNA"/>
</dbReference>
<organism evidence="2 4">
    <name type="scientific">Pinctada imbricata</name>
    <name type="common">Atlantic pearl-oyster</name>
    <name type="synonym">Pinctada martensii</name>
    <dbReference type="NCBI Taxonomy" id="66713"/>
    <lineage>
        <taxon>Eukaryota</taxon>
        <taxon>Metazoa</taxon>
        <taxon>Spiralia</taxon>
        <taxon>Lophotrochozoa</taxon>
        <taxon>Mollusca</taxon>
        <taxon>Bivalvia</taxon>
        <taxon>Autobranchia</taxon>
        <taxon>Pteriomorphia</taxon>
        <taxon>Pterioida</taxon>
        <taxon>Pterioidea</taxon>
        <taxon>Pteriidae</taxon>
        <taxon>Pinctada</taxon>
    </lineage>
</organism>
<accession>A0AA88YQ59</accession>
<comment type="caution">
    <text evidence="2">The sequence shown here is derived from an EMBL/GenBank/DDBJ whole genome shotgun (WGS) entry which is preliminary data.</text>
</comment>
<sequence length="150" mass="17735">GAAKVFHKSLKDSERRKEKGTHSKHVTMSRRQNRKRERASRLLSAIKMAEYDDKEKLAQLMKPEYMSSEESDMEDGEPIFRVRRLPWLKEKCNKAKDTLDKNYSDSLPTNLRKLKRKRVLSVEPSERKPPQSAPGWMLNKTWFDNFNSHM</sequence>
<evidence type="ECO:0000313" key="4">
    <source>
        <dbReference type="Proteomes" id="UP001186944"/>
    </source>
</evidence>
<dbReference type="EMBL" id="VSWD01000002">
    <property type="protein sequence ID" value="KAK3107648.1"/>
    <property type="molecule type" value="Genomic_DNA"/>
</dbReference>
<feature type="compositionally biased region" description="Basic and acidic residues" evidence="1">
    <location>
        <begin position="9"/>
        <end position="21"/>
    </location>
</feature>
<evidence type="ECO:0000313" key="2">
    <source>
        <dbReference type="EMBL" id="KAK3105947.1"/>
    </source>
</evidence>
<name>A0AA88YQ59_PINIB</name>
<protein>
    <submittedName>
        <fullName evidence="2">Uncharacterized protein</fullName>
    </submittedName>
</protein>
<feature type="compositionally biased region" description="Basic residues" evidence="1">
    <location>
        <begin position="22"/>
        <end position="38"/>
    </location>
</feature>
<evidence type="ECO:0000256" key="1">
    <source>
        <dbReference type="SAM" id="MobiDB-lite"/>
    </source>
</evidence>
<dbReference type="AlphaFoldDB" id="A0AA88YQ59"/>
<keyword evidence="4" id="KW-1185">Reference proteome</keyword>